<dbReference type="EMBL" id="BSTJ01000011">
    <property type="protein sequence ID" value="GLY79247.1"/>
    <property type="molecule type" value="Genomic_DNA"/>
</dbReference>
<name>A0A9W6RSD4_9ACTN</name>
<gene>
    <name evidence="1" type="ORF">Airi01_075140</name>
</gene>
<dbReference type="SUPFAM" id="SSF46689">
    <property type="entry name" value="Homeodomain-like"/>
    <property type="match status" value="1"/>
</dbReference>
<evidence type="ECO:0000313" key="1">
    <source>
        <dbReference type="EMBL" id="GLY79247.1"/>
    </source>
</evidence>
<dbReference type="AlphaFoldDB" id="A0A9W6RSD4"/>
<dbReference type="InterPro" id="IPR009057">
    <property type="entry name" value="Homeodomain-like_sf"/>
</dbReference>
<proteinExistence type="predicted"/>
<evidence type="ECO:0008006" key="3">
    <source>
        <dbReference type="Google" id="ProtNLM"/>
    </source>
</evidence>
<comment type="caution">
    <text evidence="1">The sequence shown here is derived from an EMBL/GenBank/DDBJ whole genome shotgun (WGS) entry which is preliminary data.</text>
</comment>
<protein>
    <recommendedName>
        <fullName evidence="3">Integrase</fullName>
    </recommendedName>
</protein>
<evidence type="ECO:0000313" key="2">
    <source>
        <dbReference type="Proteomes" id="UP001165135"/>
    </source>
</evidence>
<reference evidence="1" key="1">
    <citation type="submission" date="2023-03" db="EMBL/GenBank/DDBJ databases">
        <title>Actinoallomurus iriomotensis NBRC 103681.</title>
        <authorList>
            <person name="Ichikawa N."/>
            <person name="Sato H."/>
            <person name="Tonouchi N."/>
        </authorList>
    </citation>
    <scope>NUCLEOTIDE SEQUENCE</scope>
    <source>
        <strain evidence="1">NBRC 103681</strain>
    </source>
</reference>
<organism evidence="1 2">
    <name type="scientific">Actinoallomurus iriomotensis</name>
    <dbReference type="NCBI Taxonomy" id="478107"/>
    <lineage>
        <taxon>Bacteria</taxon>
        <taxon>Bacillati</taxon>
        <taxon>Actinomycetota</taxon>
        <taxon>Actinomycetes</taxon>
        <taxon>Streptosporangiales</taxon>
        <taxon>Thermomonosporaceae</taxon>
        <taxon>Actinoallomurus</taxon>
    </lineage>
</organism>
<sequence length="204" mass="23046">MFGWIALLARSKASKDAEILVLRHQLAVLRRQVATPRPSWADRAIISALARLLPRRRRHHLFITPRTLLRWHADLVKRRWTYPKRGPGRPPIRPTIRALVLRLAAENPDWGYRHIAGQIAGLGRKVSPATVWAILKKAGFDPAPRHSGPTWAQFLKAQASGILACDFFSTETVMLTRLYCFALVEHATRRVHVLGITTNPIAQG</sequence>
<dbReference type="Pfam" id="PF13565">
    <property type="entry name" value="HTH_32"/>
    <property type="match status" value="1"/>
</dbReference>
<dbReference type="Proteomes" id="UP001165135">
    <property type="component" value="Unassembled WGS sequence"/>
</dbReference>
<accession>A0A9W6RSD4</accession>